<organism evidence="2 3">
    <name type="scientific">Orchesella cincta</name>
    <name type="common">Springtail</name>
    <name type="synonym">Podura cincta</name>
    <dbReference type="NCBI Taxonomy" id="48709"/>
    <lineage>
        <taxon>Eukaryota</taxon>
        <taxon>Metazoa</taxon>
        <taxon>Ecdysozoa</taxon>
        <taxon>Arthropoda</taxon>
        <taxon>Hexapoda</taxon>
        <taxon>Collembola</taxon>
        <taxon>Entomobryomorpha</taxon>
        <taxon>Entomobryoidea</taxon>
        <taxon>Orchesellidae</taxon>
        <taxon>Orchesellinae</taxon>
        <taxon>Orchesella</taxon>
    </lineage>
</organism>
<dbReference type="InterPro" id="IPR035992">
    <property type="entry name" value="Ricin_B-like_lectins"/>
</dbReference>
<dbReference type="OrthoDB" id="10377381at2759"/>
<evidence type="ECO:0008006" key="4">
    <source>
        <dbReference type="Google" id="ProtNLM"/>
    </source>
</evidence>
<dbReference type="AlphaFoldDB" id="A0A1D2NCW8"/>
<keyword evidence="3" id="KW-1185">Reference proteome</keyword>
<accession>A0A1D2NCW8</accession>
<dbReference type="SUPFAM" id="SSF50370">
    <property type="entry name" value="Ricin B-like lectins"/>
    <property type="match status" value="1"/>
</dbReference>
<name>A0A1D2NCW8_ORCCI</name>
<gene>
    <name evidence="2" type="ORF">Ocin01_03587</name>
</gene>
<evidence type="ECO:0000313" key="2">
    <source>
        <dbReference type="EMBL" id="ODN03104.1"/>
    </source>
</evidence>
<comment type="caution">
    <text evidence="2">The sequence shown here is derived from an EMBL/GenBank/DDBJ whole genome shotgun (WGS) entry which is preliminary data.</text>
</comment>
<dbReference type="EMBL" id="LJIJ01000087">
    <property type="protein sequence ID" value="ODN03104.1"/>
    <property type="molecule type" value="Genomic_DNA"/>
</dbReference>
<dbReference type="Proteomes" id="UP000094527">
    <property type="component" value="Unassembled WGS sequence"/>
</dbReference>
<reference evidence="2 3" key="1">
    <citation type="journal article" date="2016" name="Genome Biol. Evol.">
        <title>Gene Family Evolution Reflects Adaptation to Soil Environmental Stressors in the Genome of the Collembolan Orchesella cincta.</title>
        <authorList>
            <person name="Faddeeva-Vakhrusheva A."/>
            <person name="Derks M.F."/>
            <person name="Anvar S.Y."/>
            <person name="Agamennone V."/>
            <person name="Suring W."/>
            <person name="Smit S."/>
            <person name="van Straalen N.M."/>
            <person name="Roelofs D."/>
        </authorList>
    </citation>
    <scope>NUCLEOTIDE SEQUENCE [LARGE SCALE GENOMIC DNA]</scope>
    <source>
        <tissue evidence="2">Mixed pool</tissue>
    </source>
</reference>
<proteinExistence type="predicted"/>
<sequence length="172" mass="20196">MTRNHIWAKNSASRCAVVLILISIWSVSNTNAGMDEFLRDAMYSIQSASDRGYLTLRESPMNTYKIIQPEPWGNEKSQKWMVFDFQSIGLYDFTPVMFNTTDNMVTYEASKNVYTFKRQWKVTLVTVDKYQIRNPESTLCLTNIGSYKEVTEKTCHPRLPLNQLWKFRMHKQ</sequence>
<feature type="signal peptide" evidence="1">
    <location>
        <begin position="1"/>
        <end position="32"/>
    </location>
</feature>
<dbReference type="Gene3D" id="2.80.10.50">
    <property type="match status" value="1"/>
</dbReference>
<dbReference type="OMA" id="LRESPMN"/>
<feature type="chain" id="PRO_5008905370" description="Ricin B lectin domain-containing protein" evidence="1">
    <location>
        <begin position="33"/>
        <end position="172"/>
    </location>
</feature>
<keyword evidence="1" id="KW-0732">Signal</keyword>
<protein>
    <recommendedName>
        <fullName evidence="4">Ricin B lectin domain-containing protein</fullName>
    </recommendedName>
</protein>
<evidence type="ECO:0000256" key="1">
    <source>
        <dbReference type="SAM" id="SignalP"/>
    </source>
</evidence>
<evidence type="ECO:0000313" key="3">
    <source>
        <dbReference type="Proteomes" id="UP000094527"/>
    </source>
</evidence>